<dbReference type="Proteomes" id="UP000583387">
    <property type="component" value="Unassembled WGS sequence"/>
</dbReference>
<dbReference type="PROSITE" id="PS51007">
    <property type="entry name" value="CYTC"/>
    <property type="match status" value="1"/>
</dbReference>
<organism evidence="9 10">
    <name type="scientific">Zestomonas carbonaria</name>
    <dbReference type="NCBI Taxonomy" id="2762745"/>
    <lineage>
        <taxon>Bacteria</taxon>
        <taxon>Pseudomonadati</taxon>
        <taxon>Pseudomonadota</taxon>
        <taxon>Gammaproteobacteria</taxon>
        <taxon>Pseudomonadales</taxon>
        <taxon>Pseudomonadaceae</taxon>
        <taxon>Zestomonas</taxon>
    </lineage>
</organism>
<comment type="caution">
    <text evidence="9">The sequence shown here is derived from an EMBL/GenBank/DDBJ whole genome shotgun (WGS) entry which is preliminary data.</text>
</comment>
<dbReference type="InterPro" id="IPR002323">
    <property type="entry name" value="Cyt_CIE"/>
</dbReference>
<dbReference type="Gene3D" id="1.10.760.10">
    <property type="entry name" value="Cytochrome c-like domain"/>
    <property type="match status" value="1"/>
</dbReference>
<evidence type="ECO:0000256" key="3">
    <source>
        <dbReference type="ARBA" id="ARBA00022723"/>
    </source>
</evidence>
<gene>
    <name evidence="9" type="ORF">PSEWESI4_01689</name>
</gene>
<protein>
    <submittedName>
        <fullName evidence="9">Cytochrome c5</fullName>
    </submittedName>
</protein>
<dbReference type="InterPro" id="IPR036909">
    <property type="entry name" value="Cyt_c-like_dom_sf"/>
</dbReference>
<evidence type="ECO:0000256" key="1">
    <source>
        <dbReference type="ARBA" id="ARBA00022448"/>
    </source>
</evidence>
<dbReference type="GO" id="GO:0009055">
    <property type="term" value="F:electron transfer activity"/>
    <property type="evidence" value="ECO:0007669"/>
    <property type="project" value="InterPro"/>
</dbReference>
<keyword evidence="5 6" id="KW-0408">Iron</keyword>
<reference evidence="9 10" key="1">
    <citation type="submission" date="2020-08" db="EMBL/GenBank/DDBJ databases">
        <authorList>
            <person name="Criscuolo A."/>
        </authorList>
    </citation>
    <scope>NUCLEOTIDE SEQUENCE [LARGE SCALE GENOMIC DNA]</scope>
    <source>
        <strain evidence="9">CIP111764</strain>
    </source>
</reference>
<keyword evidence="4" id="KW-0249">Electron transport</keyword>
<dbReference type="EMBL" id="CAJFCI010000034">
    <property type="protein sequence ID" value="CAD5107417.1"/>
    <property type="molecule type" value="Genomic_DNA"/>
</dbReference>
<accession>A0A7U7ELZ5</accession>
<dbReference type="PRINTS" id="PR00607">
    <property type="entry name" value="CYTCHROMECIE"/>
</dbReference>
<name>A0A7U7ELZ5_9GAMM</name>
<evidence type="ECO:0000259" key="8">
    <source>
        <dbReference type="PROSITE" id="PS51007"/>
    </source>
</evidence>
<evidence type="ECO:0000256" key="5">
    <source>
        <dbReference type="ARBA" id="ARBA00023004"/>
    </source>
</evidence>
<feature type="chain" id="PRO_5030700416" evidence="7">
    <location>
        <begin position="20"/>
        <end position="96"/>
    </location>
</feature>
<feature type="signal peptide" evidence="7">
    <location>
        <begin position="1"/>
        <end position="19"/>
    </location>
</feature>
<dbReference type="SUPFAM" id="SSF46626">
    <property type="entry name" value="Cytochrome c"/>
    <property type="match status" value="1"/>
</dbReference>
<dbReference type="PANTHER" id="PTHR40942">
    <property type="match status" value="1"/>
</dbReference>
<proteinExistence type="predicted"/>
<dbReference type="GO" id="GO:0020037">
    <property type="term" value="F:heme binding"/>
    <property type="evidence" value="ECO:0007669"/>
    <property type="project" value="InterPro"/>
</dbReference>
<evidence type="ECO:0000313" key="9">
    <source>
        <dbReference type="EMBL" id="CAD5107417.1"/>
    </source>
</evidence>
<evidence type="ECO:0000256" key="7">
    <source>
        <dbReference type="SAM" id="SignalP"/>
    </source>
</evidence>
<dbReference type="RefSeq" id="WP_187670765.1">
    <property type="nucleotide sequence ID" value="NZ_CAJFCI010000034.1"/>
</dbReference>
<keyword evidence="2 6" id="KW-0349">Heme</keyword>
<evidence type="ECO:0000256" key="4">
    <source>
        <dbReference type="ARBA" id="ARBA00022982"/>
    </source>
</evidence>
<keyword evidence="3 6" id="KW-0479">Metal-binding</keyword>
<dbReference type="GO" id="GO:0005506">
    <property type="term" value="F:iron ion binding"/>
    <property type="evidence" value="ECO:0007669"/>
    <property type="project" value="InterPro"/>
</dbReference>
<keyword evidence="10" id="KW-1185">Reference proteome</keyword>
<sequence length="96" mass="10329">MKLLLLAVSTALLACTVQAAQEPEAVFNRSCGACHNGQLPMAPRKGDAAVWKPHLDKGMETLVQSVTNGLNAMPPRGLCTDCSAEDYRAAIEWMSR</sequence>
<evidence type="ECO:0000256" key="2">
    <source>
        <dbReference type="ARBA" id="ARBA00022617"/>
    </source>
</evidence>
<evidence type="ECO:0000256" key="6">
    <source>
        <dbReference type="PROSITE-ProRule" id="PRU00433"/>
    </source>
</evidence>
<evidence type="ECO:0000313" key="10">
    <source>
        <dbReference type="Proteomes" id="UP000583387"/>
    </source>
</evidence>
<keyword evidence="1" id="KW-0813">Transport</keyword>
<dbReference type="InterPro" id="IPR009056">
    <property type="entry name" value="Cyt_c-like_dom"/>
</dbReference>
<dbReference type="Pfam" id="PF13442">
    <property type="entry name" value="Cytochrome_CBB3"/>
    <property type="match status" value="1"/>
</dbReference>
<keyword evidence="7" id="KW-0732">Signal</keyword>
<dbReference type="AlphaFoldDB" id="A0A7U7ELZ5"/>
<dbReference type="PANTHER" id="PTHR40942:SF2">
    <property type="entry name" value="CYTOCHROME-RELATED"/>
    <property type="match status" value="1"/>
</dbReference>
<dbReference type="PROSITE" id="PS51257">
    <property type="entry name" value="PROKAR_LIPOPROTEIN"/>
    <property type="match status" value="1"/>
</dbReference>
<feature type="domain" description="Cytochrome c" evidence="8">
    <location>
        <begin position="18"/>
        <end position="96"/>
    </location>
</feature>